<evidence type="ECO:0000313" key="2">
    <source>
        <dbReference type="EMBL" id="NJP32083.1"/>
    </source>
</evidence>
<feature type="signal peptide" evidence="1">
    <location>
        <begin position="1"/>
        <end position="24"/>
    </location>
</feature>
<accession>A0ABX0Z3N3</accession>
<evidence type="ECO:0000313" key="3">
    <source>
        <dbReference type="Proteomes" id="UP000783871"/>
    </source>
</evidence>
<dbReference type="PROSITE" id="PS51257">
    <property type="entry name" value="PROKAR_LIPOPROTEIN"/>
    <property type="match status" value="1"/>
</dbReference>
<feature type="chain" id="PRO_5046442949" evidence="1">
    <location>
        <begin position="25"/>
        <end position="278"/>
    </location>
</feature>
<evidence type="ECO:0000256" key="1">
    <source>
        <dbReference type="SAM" id="SignalP"/>
    </source>
</evidence>
<proteinExistence type="predicted"/>
<keyword evidence="3" id="KW-1185">Reference proteome</keyword>
<reference evidence="2 3" key="1">
    <citation type="submission" date="2020-03" db="EMBL/GenBank/DDBJ databases">
        <title>WGS of actinomycetes isolated from Thailand.</title>
        <authorList>
            <person name="Thawai C."/>
        </authorList>
    </citation>
    <scope>NUCLEOTIDE SEQUENCE [LARGE SCALE GENOMIC DNA]</scope>
    <source>
        <strain evidence="2 3">HSS6-12</strain>
    </source>
</reference>
<dbReference type="EMBL" id="JAATEO010000007">
    <property type="protein sequence ID" value="NJP32083.1"/>
    <property type="molecule type" value="Genomic_DNA"/>
</dbReference>
<protein>
    <submittedName>
        <fullName evidence="2">DUF1349 domain-containing protein</fullName>
    </submittedName>
</protein>
<dbReference type="Proteomes" id="UP000783871">
    <property type="component" value="Unassembled WGS sequence"/>
</dbReference>
<sequence length="278" mass="29621">MSPRLATGAACVALLLSACGTSTAAAPQAAAPPAVSAPAKLDGTEFDGPGLAGWRWLHEVEGGRNDLVTHDVGRTQAGALHVEPKVSAWFEQLRAPYLFQERDGDVLMVTRVRAAGRGSDVPGKPYSLAGPMLRVPGADRNDWVFITTGTGVGGQPQLEVKTTRNGQSRLGLLPGAAGWVDLALARIGGAVVSLYRLPGQSWRVGARYDRADLPARLQWGVNAYTSWTSSEPAPNLKADVDWVRFYKPGIPGEWIHSASGYRPDEDLVRHLVPADLTG</sequence>
<comment type="caution">
    <text evidence="2">The sequence shown here is derived from an EMBL/GenBank/DDBJ whole genome shotgun (WGS) entry which is preliminary data.</text>
</comment>
<organism evidence="2 3">
    <name type="scientific">Micromonospora thermarum</name>
    <dbReference type="NCBI Taxonomy" id="2720024"/>
    <lineage>
        <taxon>Bacteria</taxon>
        <taxon>Bacillati</taxon>
        <taxon>Actinomycetota</taxon>
        <taxon>Actinomycetes</taxon>
        <taxon>Micromonosporales</taxon>
        <taxon>Micromonosporaceae</taxon>
        <taxon>Micromonospora</taxon>
    </lineage>
</organism>
<keyword evidence="1" id="KW-0732">Signal</keyword>
<dbReference type="RefSeq" id="WP_168000476.1">
    <property type="nucleotide sequence ID" value="NZ_JAATEO010000007.1"/>
</dbReference>
<gene>
    <name evidence="2" type="ORF">HCJ94_08860</name>
</gene>
<name>A0ABX0Z3N3_9ACTN</name>